<evidence type="ECO:0000256" key="4">
    <source>
        <dbReference type="ARBA" id="ARBA00022781"/>
    </source>
</evidence>
<dbReference type="AlphaFoldDB" id="A0A342RZM4"/>
<keyword evidence="8" id="KW-0934">Plastid</keyword>
<dbReference type="GO" id="GO:0016020">
    <property type="term" value="C:membrane"/>
    <property type="evidence" value="ECO:0007669"/>
    <property type="project" value="UniProtKB-SubCell"/>
</dbReference>
<reference evidence="8" key="1">
    <citation type="journal article" date="2016" name="Mitochondrial DNA Part B Resour">
        <title>Organellar genome analysis of the heteromorphic red alga Mastocarpus papillatus (Phyllophoraceae, Rhodophyta).</title>
        <authorList>
            <person name="Hughey J.R."/>
            <person name="Mumford T.F."/>
            <person name="Navarrete-Fernandez T.M."/>
            <person name="Huber S.R."/>
            <person name="Freese J.M."/>
            <person name="Murray E.M.C."/>
            <person name="Sissini M.N."/>
            <person name="Gentilhomme A."/>
        </authorList>
    </citation>
    <scope>NUCLEOTIDE SEQUENCE</scope>
</reference>
<protein>
    <submittedName>
        <fullName evidence="8">ATP synthase subunit delta</fullName>
    </submittedName>
</protein>
<dbReference type="Gene3D" id="1.10.520.20">
    <property type="entry name" value="N-terminal domain of the delta subunit of the F1F0-ATP synthase"/>
    <property type="match status" value="1"/>
</dbReference>
<keyword evidence="3" id="KW-0813">Transport</keyword>
<comment type="subcellular location">
    <subcellularLocation>
        <location evidence="1">Membrane</location>
    </subcellularLocation>
</comment>
<evidence type="ECO:0000313" key="8">
    <source>
        <dbReference type="EMBL" id="AOL58170.1"/>
    </source>
</evidence>
<geneLocation type="plastid" evidence="8"/>
<keyword evidence="6" id="KW-0472">Membrane</keyword>
<dbReference type="InterPro" id="IPR026015">
    <property type="entry name" value="ATP_synth_OSCP/delta_N_sf"/>
</dbReference>
<evidence type="ECO:0000256" key="2">
    <source>
        <dbReference type="ARBA" id="ARBA00007046"/>
    </source>
</evidence>
<dbReference type="InterPro" id="IPR000711">
    <property type="entry name" value="ATPase_OSCP/dsu"/>
</dbReference>
<organism evidence="8">
    <name type="scientific">Mastocarpus papillatus</name>
    <dbReference type="NCBI Taxonomy" id="31436"/>
    <lineage>
        <taxon>Eukaryota</taxon>
        <taxon>Rhodophyta</taxon>
        <taxon>Florideophyceae</taxon>
        <taxon>Rhodymeniophycidae</taxon>
        <taxon>Gigartinales</taxon>
        <taxon>Phyllophoraceae</taxon>
        <taxon>Mastocarpus</taxon>
    </lineage>
</organism>
<dbReference type="PROSITE" id="PS00389">
    <property type="entry name" value="ATPASE_DELTA"/>
    <property type="match status" value="1"/>
</dbReference>
<proteinExistence type="inferred from homology"/>
<dbReference type="Pfam" id="PF00213">
    <property type="entry name" value="OSCP"/>
    <property type="match status" value="1"/>
</dbReference>
<evidence type="ECO:0000256" key="5">
    <source>
        <dbReference type="ARBA" id="ARBA00023065"/>
    </source>
</evidence>
<dbReference type="NCBIfam" id="TIGR01145">
    <property type="entry name" value="ATP_synt_delta"/>
    <property type="match status" value="1"/>
</dbReference>
<evidence type="ECO:0000256" key="7">
    <source>
        <dbReference type="ARBA" id="ARBA00023310"/>
    </source>
</evidence>
<gene>
    <name evidence="8" type="primary">atpD</name>
</gene>
<dbReference type="RefSeq" id="YP_009295686.1">
    <property type="nucleotide sequence ID" value="NC_031167.1"/>
</dbReference>
<comment type="similarity">
    <text evidence="2">Belongs to the ATPase delta chain family.</text>
</comment>
<keyword evidence="5" id="KW-0406">Ion transport</keyword>
<dbReference type="HAMAP" id="MF_01416">
    <property type="entry name" value="ATP_synth_delta_bact"/>
    <property type="match status" value="1"/>
</dbReference>
<name>A0A342RZM4_9FLOR</name>
<keyword evidence="4" id="KW-0375">Hydrogen ion transport</keyword>
<dbReference type="PRINTS" id="PR00125">
    <property type="entry name" value="ATPASEDELTA"/>
</dbReference>
<dbReference type="GeneID" id="29072147"/>
<keyword evidence="7" id="KW-0066">ATP synthesis</keyword>
<evidence type="ECO:0000256" key="3">
    <source>
        <dbReference type="ARBA" id="ARBA00022448"/>
    </source>
</evidence>
<evidence type="ECO:0000256" key="1">
    <source>
        <dbReference type="ARBA" id="ARBA00004370"/>
    </source>
</evidence>
<dbReference type="PANTHER" id="PTHR11910">
    <property type="entry name" value="ATP SYNTHASE DELTA CHAIN"/>
    <property type="match status" value="1"/>
</dbReference>
<dbReference type="SUPFAM" id="SSF47928">
    <property type="entry name" value="N-terminal domain of the delta subunit of the F1F0-ATP synthase"/>
    <property type="match status" value="1"/>
</dbReference>
<sequence length="184" mass="20674">MSYQGLLAKVALPYAEALLESAKDLNLIEKTNQDLSLISDILLKSTDLKLFLENPLITTKAKKNVLNQLLLNQINSSVLKFLFVLVDRRRIPLLNVIIEKYLDLVYELDSVIIAKVLTAKTFTEEQQYNLIDKIKKITSSKQVKLDIQIDTSLIGGFTVKIGSKIIDTSLSGKLKQIAFYLSTS</sequence>
<dbReference type="InterPro" id="IPR020781">
    <property type="entry name" value="ATPase_OSCP/d_CS"/>
</dbReference>
<dbReference type="GO" id="GO:0046933">
    <property type="term" value="F:proton-transporting ATP synthase activity, rotational mechanism"/>
    <property type="evidence" value="ECO:0007669"/>
    <property type="project" value="InterPro"/>
</dbReference>
<dbReference type="EMBL" id="KX525588">
    <property type="protein sequence ID" value="AOL58170.1"/>
    <property type="molecule type" value="Genomic_DNA"/>
</dbReference>
<evidence type="ECO:0000256" key="6">
    <source>
        <dbReference type="ARBA" id="ARBA00023136"/>
    </source>
</evidence>
<accession>A0A342RZM4</accession>